<dbReference type="AlphaFoldDB" id="R4XM57"/>
<evidence type="ECO:0008006" key="5">
    <source>
        <dbReference type="Google" id="ProtNLM"/>
    </source>
</evidence>
<dbReference type="GO" id="GO:0003723">
    <property type="term" value="F:RNA binding"/>
    <property type="evidence" value="ECO:0007669"/>
    <property type="project" value="TreeGrafter"/>
</dbReference>
<feature type="compositionally biased region" description="Basic and acidic residues" evidence="2">
    <location>
        <begin position="113"/>
        <end position="122"/>
    </location>
</feature>
<reference evidence="3 4" key="1">
    <citation type="journal article" date="2013" name="MBio">
        <title>Genome sequencing of the plant pathogen Taphrina deformans, the causal agent of peach leaf curl.</title>
        <authorList>
            <person name="Cisse O.H."/>
            <person name="Almeida J.M.G.C.F."/>
            <person name="Fonseca A."/>
            <person name="Kumar A.A."/>
            <person name="Salojaervi J."/>
            <person name="Overmyer K."/>
            <person name="Hauser P.M."/>
            <person name="Pagni M."/>
        </authorList>
    </citation>
    <scope>NUCLEOTIDE SEQUENCE [LARGE SCALE GENOMIC DNA]</scope>
    <source>
        <strain evidence="4">PYCC 5710 / ATCC 11124 / CBS 356.35 / IMI 108563 / JCM 9778 / NBRC 8474</strain>
    </source>
</reference>
<dbReference type="GO" id="GO:0000398">
    <property type="term" value="P:mRNA splicing, via spliceosome"/>
    <property type="evidence" value="ECO:0007669"/>
    <property type="project" value="TreeGrafter"/>
</dbReference>
<proteinExistence type="inferred from homology"/>
<dbReference type="GO" id="GO:0005684">
    <property type="term" value="C:U2-type spliceosomal complex"/>
    <property type="evidence" value="ECO:0007669"/>
    <property type="project" value="TreeGrafter"/>
</dbReference>
<evidence type="ECO:0000313" key="3">
    <source>
        <dbReference type="EMBL" id="CCG84380.1"/>
    </source>
</evidence>
<feature type="compositionally biased region" description="Polar residues" evidence="2">
    <location>
        <begin position="81"/>
        <end position="90"/>
    </location>
</feature>
<keyword evidence="4" id="KW-1185">Reference proteome</keyword>
<dbReference type="InterPro" id="IPR018609">
    <property type="entry name" value="Bud13"/>
</dbReference>
<gene>
    <name evidence="3" type="ORF">TAPDE_004832</name>
</gene>
<dbReference type="OrthoDB" id="6022at2759"/>
<feature type="region of interest" description="Disordered" evidence="2">
    <location>
        <begin position="1"/>
        <end position="141"/>
    </location>
</feature>
<comment type="similarity">
    <text evidence="1">Belongs to the CWC26 family.</text>
</comment>
<evidence type="ECO:0000256" key="1">
    <source>
        <dbReference type="ARBA" id="ARBA00011069"/>
    </source>
</evidence>
<dbReference type="PANTHER" id="PTHR31809:SF0">
    <property type="entry name" value="BUD13 HOMOLOG"/>
    <property type="match status" value="1"/>
</dbReference>
<dbReference type="EMBL" id="CAHR02000230">
    <property type="protein sequence ID" value="CCG84380.1"/>
    <property type="molecule type" value="Genomic_DNA"/>
</dbReference>
<dbReference type="Pfam" id="PF09736">
    <property type="entry name" value="Bud13"/>
    <property type="match status" value="1"/>
</dbReference>
<sequence length="290" mass="32534">MSLEYLSKYLNKSSSTTKKRKRESKSIVVDDLDGWNNPDASAIVDSPTIVDGTPTTSRGVSGFRPAYVVEEHPSPVAGGQMSIQSGTSEPGSEVMQSGARAGLQTKTQVAVAEKARKERQLKEYSQSMQASGGKEHETVYRDATGRRIDLALARQEKARELKRAELRQEDERSMRQGLVQQQAREARAAELSKVRSEGFSRYAGHAASEAALKMKRRWDDPASTFLRNDESGECRPQYKGGFAPNRFSIRPGYRWDGVDRGNGYEAKRFRQLADLAQRKTEYEDWAKEDM</sequence>
<dbReference type="Proteomes" id="UP000013776">
    <property type="component" value="Unassembled WGS sequence"/>
</dbReference>
<comment type="caution">
    <text evidence="3">The sequence shown here is derived from an EMBL/GenBank/DDBJ whole genome shotgun (WGS) entry which is preliminary data.</text>
</comment>
<evidence type="ECO:0000256" key="2">
    <source>
        <dbReference type="SAM" id="MobiDB-lite"/>
    </source>
</evidence>
<name>R4XM57_TAPDE</name>
<dbReference type="PANTHER" id="PTHR31809">
    <property type="entry name" value="BUD13 HOMOLOG"/>
    <property type="match status" value="1"/>
</dbReference>
<protein>
    <recommendedName>
        <fullName evidence="5">Pre-mRNA-splicing factor cwc26</fullName>
    </recommendedName>
</protein>
<dbReference type="eggNOG" id="KOG2654">
    <property type="taxonomic scope" value="Eukaryota"/>
</dbReference>
<dbReference type="InterPro" id="IPR051112">
    <property type="entry name" value="CWC26_splicing_factor"/>
</dbReference>
<dbReference type="GO" id="GO:0070274">
    <property type="term" value="C:RES complex"/>
    <property type="evidence" value="ECO:0007669"/>
    <property type="project" value="TreeGrafter"/>
</dbReference>
<accession>R4XM57</accession>
<organism evidence="3 4">
    <name type="scientific">Taphrina deformans (strain PYCC 5710 / ATCC 11124 / CBS 356.35 / IMI 108563 / JCM 9778 / NBRC 8474)</name>
    <name type="common">Peach leaf curl fungus</name>
    <name type="synonym">Lalaria deformans</name>
    <dbReference type="NCBI Taxonomy" id="1097556"/>
    <lineage>
        <taxon>Eukaryota</taxon>
        <taxon>Fungi</taxon>
        <taxon>Dikarya</taxon>
        <taxon>Ascomycota</taxon>
        <taxon>Taphrinomycotina</taxon>
        <taxon>Taphrinomycetes</taxon>
        <taxon>Taphrinales</taxon>
        <taxon>Taphrinaceae</taxon>
        <taxon>Taphrina</taxon>
    </lineage>
</organism>
<evidence type="ECO:0000313" key="4">
    <source>
        <dbReference type="Proteomes" id="UP000013776"/>
    </source>
</evidence>
<dbReference type="STRING" id="1097556.R4XM57"/>
<dbReference type="VEuPathDB" id="FungiDB:TAPDE_004832"/>